<evidence type="ECO:0000313" key="2">
    <source>
        <dbReference type="Proteomes" id="UP000679129"/>
    </source>
</evidence>
<dbReference type="AlphaFoldDB" id="A0A8F1MC35"/>
<dbReference type="EMBL" id="CP076460">
    <property type="protein sequence ID" value="QWQ32655.1"/>
    <property type="molecule type" value="Genomic_DNA"/>
</dbReference>
<protein>
    <submittedName>
        <fullName evidence="1">Uncharacterized protein</fullName>
    </submittedName>
</protein>
<dbReference type="Proteomes" id="UP000679129">
    <property type="component" value="Chromosome"/>
</dbReference>
<sequence length="50" mass="5278">MGSGSCIAKDAGAIILLDDNFKTIIDAMKGVARLSQRPANAVLLIINQHL</sequence>
<gene>
    <name evidence="1" type="ORF">KOY48_02340</name>
</gene>
<reference evidence="1" key="1">
    <citation type="submission" date="2021-06" db="EMBL/GenBank/DDBJ databases">
        <title>An adapted protocol for Saccharibacteria cultivation: two new species join this phylum of Candidate Phyla Radiations.</title>
        <authorList>
            <person name="Ibrahim A."/>
            <person name="Maatouk M."/>
            <person name="Zgheib R."/>
            <person name="Haddad G."/>
            <person name="Bou Khalil J."/>
            <person name="Raoult D."/>
            <person name="Bittar F."/>
        </authorList>
    </citation>
    <scope>NUCLEOTIDE SEQUENCE</scope>
    <source>
        <strain evidence="1">IHU1</strain>
    </source>
</reference>
<name>A0A8F1MC35_9BACT</name>
<dbReference type="Gene3D" id="3.40.50.1000">
    <property type="entry name" value="HAD superfamily/HAD-like"/>
    <property type="match status" value="1"/>
</dbReference>
<accession>A0A8F1MC35</accession>
<keyword evidence="2" id="KW-1185">Reference proteome</keyword>
<proteinExistence type="predicted"/>
<dbReference type="InterPro" id="IPR023214">
    <property type="entry name" value="HAD_sf"/>
</dbReference>
<dbReference type="KEGG" id="mnd:KOY48_02340"/>
<organism evidence="1 2">
    <name type="scientific">Candidatus Minimicrobia naudis</name>
    <dbReference type="NCBI Taxonomy" id="2841263"/>
    <lineage>
        <taxon>Bacteria</taxon>
        <taxon>Candidatus Saccharimonadota</taxon>
        <taxon>Candidatus Saccharimonadota incertae sedis</taxon>
        <taxon>Candidatus Minimicrobia</taxon>
    </lineage>
</organism>
<evidence type="ECO:0000313" key="1">
    <source>
        <dbReference type="EMBL" id="QWQ32655.1"/>
    </source>
</evidence>